<organism evidence="6 7">
    <name type="scientific">Thiohalospira halophila DSM 15071</name>
    <dbReference type="NCBI Taxonomy" id="1123397"/>
    <lineage>
        <taxon>Bacteria</taxon>
        <taxon>Pseudomonadati</taxon>
        <taxon>Pseudomonadota</taxon>
        <taxon>Gammaproteobacteria</taxon>
        <taxon>Thiohalospirales</taxon>
        <taxon>Thiohalospiraceae</taxon>
        <taxon>Thiohalospira</taxon>
    </lineage>
</organism>
<proteinExistence type="inferred from homology"/>
<comment type="similarity">
    <text evidence="3">Belongs to the RimP family.</text>
</comment>
<sequence>MAGLGYECVGVEFTGSKRRVLRIYIDAPEGVGIDDCEQVSHQVSAALDVEDPIRGEYHLEVSSPGLDRPLFTADQFRRFVGEEIRFRLVVPDEEGRRKFRGRLLGIEGETIEVEVEGENRHFDLDTVETARLVPAE</sequence>
<accession>A0A1I1VPM5</accession>
<comment type="function">
    <text evidence="3">Required for maturation of 30S ribosomal subunits.</text>
</comment>
<dbReference type="Pfam" id="PF17384">
    <property type="entry name" value="DUF150_C"/>
    <property type="match status" value="1"/>
</dbReference>
<evidence type="ECO:0000256" key="2">
    <source>
        <dbReference type="ARBA" id="ARBA00022517"/>
    </source>
</evidence>
<dbReference type="SUPFAM" id="SSF74942">
    <property type="entry name" value="YhbC-like, C-terminal domain"/>
    <property type="match status" value="1"/>
</dbReference>
<dbReference type="GO" id="GO:0005829">
    <property type="term" value="C:cytosol"/>
    <property type="evidence" value="ECO:0007669"/>
    <property type="project" value="TreeGrafter"/>
</dbReference>
<evidence type="ECO:0000313" key="7">
    <source>
        <dbReference type="Proteomes" id="UP000198611"/>
    </source>
</evidence>
<protein>
    <recommendedName>
        <fullName evidence="3">Ribosome maturation factor RimP</fullName>
    </recommendedName>
</protein>
<reference evidence="6 7" key="1">
    <citation type="submission" date="2016-10" db="EMBL/GenBank/DDBJ databases">
        <authorList>
            <person name="de Groot N.N."/>
        </authorList>
    </citation>
    <scope>NUCLEOTIDE SEQUENCE [LARGE SCALE GENOMIC DNA]</scope>
    <source>
        <strain evidence="6 7">HL3</strain>
    </source>
</reference>
<dbReference type="InterPro" id="IPR003728">
    <property type="entry name" value="Ribosome_maturation_RimP"/>
</dbReference>
<dbReference type="Proteomes" id="UP000198611">
    <property type="component" value="Unassembled WGS sequence"/>
</dbReference>
<dbReference type="Gene3D" id="3.30.300.70">
    <property type="entry name" value="RimP-like superfamily, N-terminal"/>
    <property type="match status" value="1"/>
</dbReference>
<dbReference type="PANTHER" id="PTHR33867:SF1">
    <property type="entry name" value="RIBOSOME MATURATION FACTOR RIMP"/>
    <property type="match status" value="1"/>
</dbReference>
<feature type="domain" description="Ribosome maturation factor RimP N-terminal" evidence="4">
    <location>
        <begin position="2"/>
        <end position="67"/>
    </location>
</feature>
<dbReference type="InterPro" id="IPR036847">
    <property type="entry name" value="RimP_C_sf"/>
</dbReference>
<feature type="domain" description="Ribosome maturation factor RimP C-terminal" evidence="5">
    <location>
        <begin position="70"/>
        <end position="134"/>
    </location>
</feature>
<keyword evidence="2 3" id="KW-0690">Ribosome biogenesis</keyword>
<dbReference type="CDD" id="cd01734">
    <property type="entry name" value="YlxS_C"/>
    <property type="match status" value="1"/>
</dbReference>
<dbReference type="GO" id="GO:0000028">
    <property type="term" value="P:ribosomal small subunit assembly"/>
    <property type="evidence" value="ECO:0007669"/>
    <property type="project" value="TreeGrafter"/>
</dbReference>
<dbReference type="GO" id="GO:0006412">
    <property type="term" value="P:translation"/>
    <property type="evidence" value="ECO:0007669"/>
    <property type="project" value="TreeGrafter"/>
</dbReference>
<gene>
    <name evidence="3" type="primary">rimP</name>
    <name evidence="6" type="ORF">SAMN05660831_02437</name>
</gene>
<evidence type="ECO:0000259" key="5">
    <source>
        <dbReference type="Pfam" id="PF17384"/>
    </source>
</evidence>
<dbReference type="EMBL" id="FOMJ01000010">
    <property type="protein sequence ID" value="SFD85052.1"/>
    <property type="molecule type" value="Genomic_DNA"/>
</dbReference>
<dbReference type="Gene3D" id="2.30.30.180">
    <property type="entry name" value="Ribosome maturation factor RimP, C-terminal domain"/>
    <property type="match status" value="1"/>
</dbReference>
<dbReference type="Pfam" id="PF02576">
    <property type="entry name" value="RimP_N"/>
    <property type="match status" value="1"/>
</dbReference>
<dbReference type="AlphaFoldDB" id="A0A1I1VPM5"/>
<dbReference type="NCBIfam" id="NF000927">
    <property type="entry name" value="PRK00092.1-1"/>
    <property type="match status" value="1"/>
</dbReference>
<comment type="subcellular location">
    <subcellularLocation>
        <location evidence="3">Cytoplasm</location>
    </subcellularLocation>
</comment>
<dbReference type="InterPro" id="IPR028989">
    <property type="entry name" value="RimP_N"/>
</dbReference>
<keyword evidence="1 3" id="KW-0963">Cytoplasm</keyword>
<keyword evidence="7" id="KW-1185">Reference proteome</keyword>
<name>A0A1I1VPM5_9GAMM</name>
<dbReference type="InterPro" id="IPR028998">
    <property type="entry name" value="RimP_C"/>
</dbReference>
<dbReference type="STRING" id="1123397.SAMN05660831_02437"/>
<evidence type="ECO:0000313" key="6">
    <source>
        <dbReference type="EMBL" id="SFD85052.1"/>
    </source>
</evidence>
<evidence type="ECO:0000259" key="4">
    <source>
        <dbReference type="Pfam" id="PF02576"/>
    </source>
</evidence>
<dbReference type="InterPro" id="IPR035956">
    <property type="entry name" value="RimP_N_sf"/>
</dbReference>
<evidence type="ECO:0000256" key="3">
    <source>
        <dbReference type="HAMAP-Rule" id="MF_01077"/>
    </source>
</evidence>
<dbReference type="HAMAP" id="MF_01077">
    <property type="entry name" value="RimP"/>
    <property type="match status" value="1"/>
</dbReference>
<dbReference type="FunFam" id="3.30.300.70:FF:000001">
    <property type="entry name" value="Ribosome maturation factor RimP"/>
    <property type="match status" value="1"/>
</dbReference>
<dbReference type="SUPFAM" id="SSF75420">
    <property type="entry name" value="YhbC-like, N-terminal domain"/>
    <property type="match status" value="1"/>
</dbReference>
<evidence type="ECO:0000256" key="1">
    <source>
        <dbReference type="ARBA" id="ARBA00022490"/>
    </source>
</evidence>
<dbReference type="PANTHER" id="PTHR33867">
    <property type="entry name" value="RIBOSOME MATURATION FACTOR RIMP"/>
    <property type="match status" value="1"/>
</dbReference>